<proteinExistence type="predicted"/>
<comment type="caution">
    <text evidence="2">The sequence shown here is derived from an EMBL/GenBank/DDBJ whole genome shotgun (WGS) entry which is preliminary data.</text>
</comment>
<feature type="signal peptide" evidence="1">
    <location>
        <begin position="1"/>
        <end position="18"/>
    </location>
</feature>
<evidence type="ECO:0000313" key="3">
    <source>
        <dbReference type="Proteomes" id="UP001275084"/>
    </source>
</evidence>
<organism evidence="2 3">
    <name type="scientific">Lasiosphaeria hispida</name>
    <dbReference type="NCBI Taxonomy" id="260671"/>
    <lineage>
        <taxon>Eukaryota</taxon>
        <taxon>Fungi</taxon>
        <taxon>Dikarya</taxon>
        <taxon>Ascomycota</taxon>
        <taxon>Pezizomycotina</taxon>
        <taxon>Sordariomycetes</taxon>
        <taxon>Sordariomycetidae</taxon>
        <taxon>Sordariales</taxon>
        <taxon>Lasiosphaeriaceae</taxon>
        <taxon>Lasiosphaeria</taxon>
    </lineage>
</organism>
<keyword evidence="3" id="KW-1185">Reference proteome</keyword>
<dbReference type="AlphaFoldDB" id="A0AAJ0M8L2"/>
<reference evidence="2" key="1">
    <citation type="journal article" date="2023" name="Mol. Phylogenet. Evol.">
        <title>Genome-scale phylogeny and comparative genomics of the fungal order Sordariales.</title>
        <authorList>
            <person name="Hensen N."/>
            <person name="Bonometti L."/>
            <person name="Westerberg I."/>
            <person name="Brannstrom I.O."/>
            <person name="Guillou S."/>
            <person name="Cros-Aarteil S."/>
            <person name="Calhoun S."/>
            <person name="Haridas S."/>
            <person name="Kuo A."/>
            <person name="Mondo S."/>
            <person name="Pangilinan J."/>
            <person name="Riley R."/>
            <person name="LaButti K."/>
            <person name="Andreopoulos B."/>
            <person name="Lipzen A."/>
            <person name="Chen C."/>
            <person name="Yan M."/>
            <person name="Daum C."/>
            <person name="Ng V."/>
            <person name="Clum A."/>
            <person name="Steindorff A."/>
            <person name="Ohm R.A."/>
            <person name="Martin F."/>
            <person name="Silar P."/>
            <person name="Natvig D.O."/>
            <person name="Lalanne C."/>
            <person name="Gautier V."/>
            <person name="Ament-Velasquez S.L."/>
            <person name="Kruys A."/>
            <person name="Hutchinson M.I."/>
            <person name="Powell A.J."/>
            <person name="Barry K."/>
            <person name="Miller A.N."/>
            <person name="Grigoriev I.V."/>
            <person name="Debuchy R."/>
            <person name="Gladieux P."/>
            <person name="Hiltunen Thoren M."/>
            <person name="Johannesson H."/>
        </authorList>
    </citation>
    <scope>NUCLEOTIDE SEQUENCE</scope>
    <source>
        <strain evidence="2">CBS 955.72</strain>
    </source>
</reference>
<dbReference type="EMBL" id="JAUIQD010000008">
    <property type="protein sequence ID" value="KAK3341787.1"/>
    <property type="molecule type" value="Genomic_DNA"/>
</dbReference>
<evidence type="ECO:0000256" key="1">
    <source>
        <dbReference type="SAM" id="SignalP"/>
    </source>
</evidence>
<protein>
    <recommendedName>
        <fullName evidence="4">Secreted protein</fullName>
    </recommendedName>
</protein>
<evidence type="ECO:0008006" key="4">
    <source>
        <dbReference type="Google" id="ProtNLM"/>
    </source>
</evidence>
<accession>A0AAJ0M8L2</accession>
<reference evidence="2" key="2">
    <citation type="submission" date="2023-06" db="EMBL/GenBank/DDBJ databases">
        <authorList>
            <consortium name="Lawrence Berkeley National Laboratory"/>
            <person name="Haridas S."/>
            <person name="Hensen N."/>
            <person name="Bonometti L."/>
            <person name="Westerberg I."/>
            <person name="Brannstrom I.O."/>
            <person name="Guillou S."/>
            <person name="Cros-Aarteil S."/>
            <person name="Calhoun S."/>
            <person name="Kuo A."/>
            <person name="Mondo S."/>
            <person name="Pangilinan J."/>
            <person name="Riley R."/>
            <person name="Labutti K."/>
            <person name="Andreopoulos B."/>
            <person name="Lipzen A."/>
            <person name="Chen C."/>
            <person name="Yanf M."/>
            <person name="Daum C."/>
            <person name="Ng V."/>
            <person name="Clum A."/>
            <person name="Steindorff A."/>
            <person name="Ohm R."/>
            <person name="Martin F."/>
            <person name="Silar P."/>
            <person name="Natvig D."/>
            <person name="Lalanne C."/>
            <person name="Gautier V."/>
            <person name="Ament-Velasquez S.L."/>
            <person name="Kruys A."/>
            <person name="Hutchinson M.I."/>
            <person name="Powell A.J."/>
            <person name="Barry K."/>
            <person name="Miller A.N."/>
            <person name="Grigoriev I.V."/>
            <person name="Debuchy R."/>
            <person name="Gladieux P."/>
            <person name="Thoren M.H."/>
            <person name="Johannesson H."/>
        </authorList>
    </citation>
    <scope>NUCLEOTIDE SEQUENCE</scope>
    <source>
        <strain evidence="2">CBS 955.72</strain>
    </source>
</reference>
<gene>
    <name evidence="2" type="ORF">B0T25DRAFT_523036</name>
</gene>
<name>A0AAJ0M8L2_9PEZI</name>
<evidence type="ECO:0000313" key="2">
    <source>
        <dbReference type="EMBL" id="KAK3341787.1"/>
    </source>
</evidence>
<sequence>MRALLVVLARLAFAPLETLPSCDQKRLRTSMLVPEASSIAKTWLRHRNLGTPPSPSTCALVCATLPFSTINHQPNNLSPTARFPRKHPRYHRSLTKGQHHNHTSPCLLNAPRSFLPAPAPHPAGLFLLFPSAARIFEYHLLQNAKQQIVLGASDLPCWVPDADSRAACHRAFRMPGAPAQQHLKATTPHH</sequence>
<dbReference type="Proteomes" id="UP001275084">
    <property type="component" value="Unassembled WGS sequence"/>
</dbReference>
<keyword evidence="1" id="KW-0732">Signal</keyword>
<feature type="chain" id="PRO_5042512187" description="Secreted protein" evidence="1">
    <location>
        <begin position="19"/>
        <end position="190"/>
    </location>
</feature>